<dbReference type="AlphaFoldDB" id="A0A8J5JVS0"/>
<organism evidence="1 2">
    <name type="scientific">Homarus americanus</name>
    <name type="common">American lobster</name>
    <dbReference type="NCBI Taxonomy" id="6706"/>
    <lineage>
        <taxon>Eukaryota</taxon>
        <taxon>Metazoa</taxon>
        <taxon>Ecdysozoa</taxon>
        <taxon>Arthropoda</taxon>
        <taxon>Crustacea</taxon>
        <taxon>Multicrustacea</taxon>
        <taxon>Malacostraca</taxon>
        <taxon>Eumalacostraca</taxon>
        <taxon>Eucarida</taxon>
        <taxon>Decapoda</taxon>
        <taxon>Pleocyemata</taxon>
        <taxon>Astacidea</taxon>
        <taxon>Nephropoidea</taxon>
        <taxon>Nephropidae</taxon>
        <taxon>Homarus</taxon>
    </lineage>
</organism>
<dbReference type="Proteomes" id="UP000747542">
    <property type="component" value="Unassembled WGS sequence"/>
</dbReference>
<dbReference type="InterPro" id="IPR013877">
    <property type="entry name" value="YAP-bd/ALF4/Glomulin"/>
</dbReference>
<dbReference type="EMBL" id="JAHLQT010026502">
    <property type="protein sequence ID" value="KAG7163143.1"/>
    <property type="molecule type" value="Genomic_DNA"/>
</dbReference>
<accession>A0A8J5JVS0</accession>
<name>A0A8J5JVS0_HOMAM</name>
<protein>
    <submittedName>
        <fullName evidence="1">Glomulin-like</fullName>
    </submittedName>
</protein>
<keyword evidence="2" id="KW-1185">Reference proteome</keyword>
<dbReference type="OrthoDB" id="619536at2759"/>
<reference evidence="1" key="1">
    <citation type="journal article" date="2021" name="Sci. Adv.">
        <title>The American lobster genome reveals insights on longevity, neural, and immune adaptations.</title>
        <authorList>
            <person name="Polinski J.M."/>
            <person name="Zimin A.V."/>
            <person name="Clark K.F."/>
            <person name="Kohn A.B."/>
            <person name="Sadowski N."/>
            <person name="Timp W."/>
            <person name="Ptitsyn A."/>
            <person name="Khanna P."/>
            <person name="Romanova D.Y."/>
            <person name="Williams P."/>
            <person name="Greenwood S.J."/>
            <person name="Moroz L.L."/>
            <person name="Walt D.R."/>
            <person name="Bodnar A.G."/>
        </authorList>
    </citation>
    <scope>NUCLEOTIDE SEQUENCE</scope>
    <source>
        <strain evidence="1">GMGI-L3</strain>
    </source>
</reference>
<evidence type="ECO:0000313" key="1">
    <source>
        <dbReference type="EMBL" id="KAG7163143.1"/>
    </source>
</evidence>
<gene>
    <name evidence="1" type="primary">GLMN-L</name>
    <name evidence="1" type="ORF">Hamer_G002219</name>
</gene>
<sequence>MDAEINTETADVSQEILQVELGSILWEKLRDGDYESAINEIREDKYQRYLIHNSLDLVPIITKFLQEDLDVNGEKCVEDLLVHIASVANAKEAVLVFMEELDTHTTEIHFRVILHPIQIILLRQASRNTRPITFSWVFNAIYSHVAAMNLPSGYNLEGKERKLLDVHPEVQAICKALRLLVDFYEVFYKKVIDGELIWTGKVTSSREFLSRFLLQLFHKPFTYLDVFCNNGEAESSLYRTCNEFTNMIASLLCNTFKLFSSITWNTSKTILAKEENNEEKETKHTSIEDPLDFEDGGSEKNDEISQLSLASFFYCVLSQDMASDYVPCVYSHQYVFLSCLPLIANLLQEKEHIPIHKGLSLAKAILNKLPEKSLSSQCLEAKAHSSFPQLLIRIMIYCDNLELRTSALNTLRSYLRKFDSVGRRKLIQALLLSVKHAGVLGLVIHELKENIAFSLSQDTVDPYFSGNSLVKLVQMACFLPDAEETDLLEWSDCIMAALNLLIFVFIRDKENKTGIREVLPVLQKGYLQQLQRGLDITKGHYELRLRDLNSSLSQEFPMDMKVCVGGSVLPSMSPDQEKKIIETAICSLDMMQCVLARVTQSTENTM</sequence>
<dbReference type="PANTHER" id="PTHR15430:SF1">
    <property type="entry name" value="GLOMULIN"/>
    <property type="match status" value="1"/>
</dbReference>
<dbReference type="GO" id="GO:0005737">
    <property type="term" value="C:cytoplasm"/>
    <property type="evidence" value="ECO:0007669"/>
    <property type="project" value="TreeGrafter"/>
</dbReference>
<evidence type="ECO:0000313" key="2">
    <source>
        <dbReference type="Proteomes" id="UP000747542"/>
    </source>
</evidence>
<dbReference type="Pfam" id="PF08568">
    <property type="entry name" value="Kinetochor_Ybp2"/>
    <property type="match status" value="1"/>
</dbReference>
<comment type="caution">
    <text evidence="1">The sequence shown here is derived from an EMBL/GenBank/DDBJ whole genome shotgun (WGS) entry which is preliminary data.</text>
</comment>
<proteinExistence type="predicted"/>
<dbReference type="GO" id="GO:0055105">
    <property type="term" value="F:ubiquitin-protein transferase inhibitor activity"/>
    <property type="evidence" value="ECO:0007669"/>
    <property type="project" value="TreeGrafter"/>
</dbReference>
<dbReference type="PANTHER" id="PTHR15430">
    <property type="entry name" value="GLOMULIN"/>
    <property type="match status" value="1"/>
</dbReference>
<dbReference type="InterPro" id="IPR019516">
    <property type="entry name" value="Glomulin/ALF4"/>
</dbReference>